<proteinExistence type="predicted"/>
<accession>A0ABQ9F038</accession>
<name>A0ABQ9F038_TEGGR</name>
<gene>
    <name evidence="1" type="ORF">KUTeg_012559</name>
</gene>
<organism evidence="1 2">
    <name type="scientific">Tegillarca granosa</name>
    <name type="common">Malaysian cockle</name>
    <name type="synonym">Anadara granosa</name>
    <dbReference type="NCBI Taxonomy" id="220873"/>
    <lineage>
        <taxon>Eukaryota</taxon>
        <taxon>Metazoa</taxon>
        <taxon>Spiralia</taxon>
        <taxon>Lophotrochozoa</taxon>
        <taxon>Mollusca</taxon>
        <taxon>Bivalvia</taxon>
        <taxon>Autobranchia</taxon>
        <taxon>Pteriomorphia</taxon>
        <taxon>Arcoida</taxon>
        <taxon>Arcoidea</taxon>
        <taxon>Arcidae</taxon>
        <taxon>Tegillarca</taxon>
    </lineage>
</organism>
<comment type="caution">
    <text evidence="1">The sequence shown here is derived from an EMBL/GenBank/DDBJ whole genome shotgun (WGS) entry which is preliminary data.</text>
</comment>
<evidence type="ECO:0000313" key="2">
    <source>
        <dbReference type="Proteomes" id="UP001217089"/>
    </source>
</evidence>
<dbReference type="Proteomes" id="UP001217089">
    <property type="component" value="Unassembled WGS sequence"/>
</dbReference>
<evidence type="ECO:0000313" key="1">
    <source>
        <dbReference type="EMBL" id="KAJ8310694.1"/>
    </source>
</evidence>
<protein>
    <submittedName>
        <fullName evidence="1">Uncharacterized protein</fullName>
    </submittedName>
</protein>
<reference evidence="1 2" key="1">
    <citation type="submission" date="2022-12" db="EMBL/GenBank/DDBJ databases">
        <title>Chromosome-level genome of Tegillarca granosa.</title>
        <authorList>
            <person name="Kim J."/>
        </authorList>
    </citation>
    <scope>NUCLEOTIDE SEQUENCE [LARGE SCALE GENOMIC DNA]</scope>
    <source>
        <strain evidence="1">Teg-2019</strain>
        <tissue evidence="1">Adductor muscle</tissue>
    </source>
</reference>
<sequence length="100" mass="11704">MVLFGEEESPYCSTMKHKFLAFIWLFLWNSMINWENLNVEKMVPLKEQGIPPPSPHELGDSQSQCYVFLSTNNYKTYLELRKLNPEIFGTSRNAQDKNVT</sequence>
<dbReference type="EMBL" id="JARBDR010000640">
    <property type="protein sequence ID" value="KAJ8310694.1"/>
    <property type="molecule type" value="Genomic_DNA"/>
</dbReference>
<keyword evidence="2" id="KW-1185">Reference proteome</keyword>